<dbReference type="SUPFAM" id="SSF57756">
    <property type="entry name" value="Retrovirus zinc finger-like domains"/>
    <property type="match status" value="2"/>
</dbReference>
<feature type="compositionally biased region" description="Polar residues" evidence="3">
    <location>
        <begin position="1823"/>
        <end position="1837"/>
    </location>
</feature>
<feature type="compositionally biased region" description="Polar residues" evidence="3">
    <location>
        <begin position="1913"/>
        <end position="1925"/>
    </location>
</feature>
<feature type="compositionally biased region" description="Low complexity" evidence="3">
    <location>
        <begin position="41"/>
        <end position="60"/>
    </location>
</feature>
<keyword evidence="1" id="KW-0378">Hydrolase</keyword>
<organism evidence="5">
    <name type="scientific">Tanacetum cinerariifolium</name>
    <name type="common">Dalmatian daisy</name>
    <name type="synonym">Chrysanthemum cinerariifolium</name>
    <dbReference type="NCBI Taxonomy" id="118510"/>
    <lineage>
        <taxon>Eukaryota</taxon>
        <taxon>Viridiplantae</taxon>
        <taxon>Streptophyta</taxon>
        <taxon>Embryophyta</taxon>
        <taxon>Tracheophyta</taxon>
        <taxon>Spermatophyta</taxon>
        <taxon>Magnoliopsida</taxon>
        <taxon>eudicotyledons</taxon>
        <taxon>Gunneridae</taxon>
        <taxon>Pentapetalae</taxon>
        <taxon>asterids</taxon>
        <taxon>campanulids</taxon>
        <taxon>Asterales</taxon>
        <taxon>Asteraceae</taxon>
        <taxon>Asteroideae</taxon>
        <taxon>Anthemideae</taxon>
        <taxon>Anthemidinae</taxon>
        <taxon>Tanacetum</taxon>
    </lineage>
</organism>
<feature type="region of interest" description="Disordered" evidence="3">
    <location>
        <begin position="1887"/>
        <end position="1925"/>
    </location>
</feature>
<dbReference type="GO" id="GO:0003676">
    <property type="term" value="F:nucleic acid binding"/>
    <property type="evidence" value="ECO:0007669"/>
    <property type="project" value="InterPro"/>
</dbReference>
<feature type="domain" description="CCHC-type" evidence="4">
    <location>
        <begin position="1250"/>
        <end position="1265"/>
    </location>
</feature>
<dbReference type="PANTHER" id="PTHR11439">
    <property type="entry name" value="GAG-POL-RELATED RETROTRANSPOSON"/>
    <property type="match status" value="1"/>
</dbReference>
<feature type="region of interest" description="Disordered" evidence="3">
    <location>
        <begin position="1515"/>
        <end position="1561"/>
    </location>
</feature>
<dbReference type="InterPro" id="IPR036875">
    <property type="entry name" value="Znf_CCHC_sf"/>
</dbReference>
<feature type="compositionally biased region" description="Low complexity" evidence="3">
    <location>
        <begin position="1538"/>
        <end position="1547"/>
    </location>
</feature>
<keyword evidence="2" id="KW-0863">Zinc-finger</keyword>
<dbReference type="GO" id="GO:0008270">
    <property type="term" value="F:zinc ion binding"/>
    <property type="evidence" value="ECO:0007669"/>
    <property type="project" value="UniProtKB-KW"/>
</dbReference>
<feature type="compositionally biased region" description="Basic and acidic residues" evidence="3">
    <location>
        <begin position="1839"/>
        <end position="1851"/>
    </location>
</feature>
<keyword evidence="1" id="KW-0064">Aspartyl protease</keyword>
<dbReference type="SUPFAM" id="SSF56672">
    <property type="entry name" value="DNA/RNA polymerases"/>
    <property type="match status" value="1"/>
</dbReference>
<dbReference type="Pfam" id="PF13976">
    <property type="entry name" value="gag_pre-integrs"/>
    <property type="match status" value="1"/>
</dbReference>
<dbReference type="Gene3D" id="4.10.60.10">
    <property type="entry name" value="Zinc finger, CCHC-type"/>
    <property type="match status" value="2"/>
</dbReference>
<dbReference type="Pfam" id="PF14223">
    <property type="entry name" value="Retrotran_gag_2"/>
    <property type="match status" value="1"/>
</dbReference>
<dbReference type="SUPFAM" id="SSF53098">
    <property type="entry name" value="Ribonuclease H-like"/>
    <property type="match status" value="1"/>
</dbReference>
<dbReference type="InterPro" id="IPR043502">
    <property type="entry name" value="DNA/RNA_pol_sf"/>
</dbReference>
<dbReference type="InterPro" id="IPR012337">
    <property type="entry name" value="RNaseH-like_sf"/>
</dbReference>
<dbReference type="InterPro" id="IPR036397">
    <property type="entry name" value="RNaseH_sf"/>
</dbReference>
<sequence>MQVNVQFLQQLQPEWSRLARNSNPLAIVATAQADRDPYYQTSRSTNPPTTTSKTSSNSKNKNVDTTPRYKLDDHSGQFGNQRTVNVAGAREKVGSTVVQQSGIQCFNCKEFRHFAKECRKPKRVKDSAYHKEKMLLCKQAKKGTDSEPVEQVQNNAGYNVFANDLQHYEQSEYVSNTCLVETDDSNVILDSLDMCEDDIQNEQNDVESDDERVALANLIANLKLDTKQTEFEKYKAFNDRTVDYEKLKHKLNEALGQLAHKDTVIREGLKTKAYELSVVKEKHDELMKQSLLTKSHYEGLVKQKTKVITDLKLREEHDSEKILSMEKQLKFLNEVVYKRSQSIQTINMMAPKVSTYNGRPTFANPRYIKQAQSEIPCLYAFPYDQSTYANRLNSDGEETLALERESRSKMNKDSVRPYDYTKLNSLYEIFKPPTQECTKHMTGNLKLLCNVFEKFLGTVRFGNDQFAPILGYGDLVQGNVTIYRVYYIKGLNHNHFSVGQFCDADLENQLHQLQSVSWLRPHQLKHGYGIEDFLILTSTTSSYFQRSSFKSKAVPSSKGRLNLLHMDLCGPMRVASINGKKYILVIVDDYSRYTWILFLCSKDETPEVLKDFLTMIQRNLQALASDYDNPDPVPQRQDVFSLEDADVPSQQELDLLFGPLYDEFFNAGFNPSMNIHYTSAPSTHTNVHAEENNNDQAEEGEHLQDDKFTNPFYAPTQEVAKSSSHNIGNSNVLTFNKPQVSEYRWTRDHPLEQVRGNPLRPVQTRRQLVTDLEMCMYVLTVSTAEPKNINEAMADSACIEAMKALYGLKQAPKAWYDKLSKFLTSKGFTKGLQIHQSPSGIFINQAKYTLEILYKHGMDKGQSIGTPMATKPKLDADLSGNPLDQTDYRSKIGSLMYLTSSRPDIVQAVCFCARYQSRPSEKHLKEFKRIFRYLRGTVNMGLWYPKGSSFELTTFSDVDHAGCINSCKSTSRGIQFLDYSLWEVIINGDSPIPTVVVEGVVQPATILTADQKLARRNELKACSTLLMALPDKHQLKFNSHKDAKTLMKAIEKRFGGNTKTKKVQKTLLKQQFENFTGSSSEDLDQIHNRLQKLVSQLEIHGANLEEHSLDDLFNSLRIFEAEVKHSSSPGNPTQNIAFVSSSNTDITTDSVSAATSVSTVYAQLHVSSHPNINSLSNAVMFLLFASQSTSPQLDNEDLKQIDVDDLKEMDMRWQMAMLTIRARRFLQKTGRNLGDNRATTMDFDMSKVECYNCHRKGHFAQECRSPKDNRRTIATEPQRRHVPEEPANFALMAIPSSSSASDNEKQISGEYIAIPPTITGNFMLPKPDLVFHTAPIAVKTARSSFTLQLNLAKPAQDISYATRPMSPIIEDWVSDSEDESKPNDPQSAPNFVQTSNHAKLFGHSVLPVKEPILNATPILTSSKTNRDSKRKNRKTCFVCRGVDHLIKDCTYYAKLKTQPTPRISEHRGYDKQYASSTKKYPQKHIVPAVVITKSKPISVTAVRPVSAAVPKIMATKPRHARSMHTKTNSNIRKHKTSSKFSKTSNSSPQVTAAHGKVSNPQHALKDKGVIDRGCSRHMTGNISYLSDFQELNGGYVAFGGNPKGGKISSKVKIKTDFKLPDESQVLLRVPRENNMYNVNLKDIVPSGDLTCLFAKATIDESNLWHRRLGHVNFKTINKLVKGNLVGGLPTKVFENQNTCVACKKGKQHKASCKTKPVSSIIQPLFRLHMDLFGPTFVKSLSTGPTWLFDIDSLTRTMNYQPVTAENQSNLSAGFQEEFDARKIGEEANQQYMLFPVWSTGSTNPQNKERDATFNDKEHAAEQPESTVNLSPSISALSGKQDDITKKKDKGKSHVDYFTENRDFNEDFKDYSEDSSNDVSAAGPIVPTARQNYSNSTNPISAASPSNSNTSPIHRNSSFQDASQSPNMLESKDIVYSDHENVGAEADFNNLETSITILIDLPHGKRAIGTKWVYKNKNDERGIVVRNKARLVAQGYTQEEGINCEEVFAPVARIEAMRLFLAYASFMGFMVYQMDVKSAFLYGTIEEEVYVCQPSRFKDPDHPDKVYKVVKALYDLHQAPRAWYETLATYLLENGFHKGQIDQTLFIKKQKEDIMLLQIYVDDIIFGATNKDLCTSFEKLMKDKF</sequence>
<dbReference type="InterPro" id="IPR013103">
    <property type="entry name" value="RVT_2"/>
</dbReference>
<evidence type="ECO:0000256" key="2">
    <source>
        <dbReference type="PROSITE-ProRule" id="PRU00047"/>
    </source>
</evidence>
<dbReference type="SMART" id="SM00343">
    <property type="entry name" value="ZnF_C2HC"/>
    <property type="match status" value="3"/>
</dbReference>
<dbReference type="GO" id="GO:0004190">
    <property type="term" value="F:aspartic-type endopeptidase activity"/>
    <property type="evidence" value="ECO:0007669"/>
    <property type="project" value="UniProtKB-KW"/>
</dbReference>
<dbReference type="Gene3D" id="3.30.420.10">
    <property type="entry name" value="Ribonuclease H-like superfamily/Ribonuclease H"/>
    <property type="match status" value="1"/>
</dbReference>
<evidence type="ECO:0000259" key="4">
    <source>
        <dbReference type="PROSITE" id="PS50158"/>
    </source>
</evidence>
<dbReference type="Pfam" id="PF22936">
    <property type="entry name" value="Pol_BBD"/>
    <property type="match status" value="1"/>
</dbReference>
<proteinExistence type="predicted"/>
<accession>A0A6L2LJE7</accession>
<comment type="caution">
    <text evidence="5">The sequence shown here is derived from an EMBL/GenBank/DDBJ whole genome shotgun (WGS) entry which is preliminary data.</text>
</comment>
<evidence type="ECO:0000256" key="1">
    <source>
        <dbReference type="ARBA" id="ARBA00022750"/>
    </source>
</evidence>
<dbReference type="InterPro" id="IPR054722">
    <property type="entry name" value="PolX-like_BBD"/>
</dbReference>
<reference evidence="5" key="1">
    <citation type="journal article" date="2019" name="Sci. Rep.">
        <title>Draft genome of Tanacetum cinerariifolium, the natural source of mosquito coil.</title>
        <authorList>
            <person name="Yamashiro T."/>
            <person name="Shiraishi A."/>
            <person name="Satake H."/>
            <person name="Nakayama K."/>
        </authorList>
    </citation>
    <scope>NUCLEOTIDE SEQUENCE</scope>
</reference>
<feature type="region of interest" description="Disordered" evidence="3">
    <location>
        <begin position="36"/>
        <end position="80"/>
    </location>
</feature>
<gene>
    <name evidence="5" type="ORF">Tci_033746</name>
</gene>
<dbReference type="EMBL" id="BKCJ010004559">
    <property type="protein sequence ID" value="GEU61768.1"/>
    <property type="molecule type" value="Genomic_DNA"/>
</dbReference>
<dbReference type="PROSITE" id="PS50158">
    <property type="entry name" value="ZF_CCHC"/>
    <property type="match status" value="1"/>
</dbReference>
<keyword evidence="2" id="KW-0862">Zinc</keyword>
<name>A0A6L2LJE7_TANCI</name>
<feature type="region of interest" description="Disordered" evidence="3">
    <location>
        <begin position="1797"/>
        <end position="1851"/>
    </location>
</feature>
<keyword evidence="1" id="KW-0645">Protease</keyword>
<protein>
    <submittedName>
        <fullName evidence="5">Putative ribonuclease H-like domain-containing protein</fullName>
    </submittedName>
</protein>
<dbReference type="InterPro" id="IPR025724">
    <property type="entry name" value="GAG-pre-integrase_dom"/>
</dbReference>
<keyword evidence="2" id="KW-0479">Metal-binding</keyword>
<dbReference type="PANTHER" id="PTHR11439:SF463">
    <property type="entry name" value="REVERSE TRANSCRIPTASE TY1_COPIA-TYPE DOMAIN-CONTAINING PROTEIN"/>
    <property type="match status" value="1"/>
</dbReference>
<feature type="compositionally biased region" description="Low complexity" evidence="3">
    <location>
        <begin position="1893"/>
        <end position="1912"/>
    </location>
</feature>
<feature type="compositionally biased region" description="Basic and acidic residues" evidence="3">
    <location>
        <begin position="1806"/>
        <end position="1821"/>
    </location>
</feature>
<evidence type="ECO:0000256" key="3">
    <source>
        <dbReference type="SAM" id="MobiDB-lite"/>
    </source>
</evidence>
<evidence type="ECO:0000313" key="5">
    <source>
        <dbReference type="EMBL" id="GEU61768.1"/>
    </source>
</evidence>
<dbReference type="Pfam" id="PF07727">
    <property type="entry name" value="RVT_2"/>
    <property type="match status" value="1"/>
</dbReference>
<dbReference type="InterPro" id="IPR001878">
    <property type="entry name" value="Znf_CCHC"/>
</dbReference>